<keyword evidence="4" id="KW-0378">Hydrolase</keyword>
<evidence type="ECO:0000256" key="8">
    <source>
        <dbReference type="SAM" id="Phobius"/>
    </source>
</evidence>
<feature type="domain" description="Peptidase S49" evidence="9">
    <location>
        <begin position="379"/>
        <end position="530"/>
    </location>
</feature>
<feature type="domain" description="Peptidase S49" evidence="9">
    <location>
        <begin position="125"/>
        <end position="272"/>
    </location>
</feature>
<dbReference type="Pfam" id="PF01343">
    <property type="entry name" value="Peptidase_S49"/>
    <property type="match status" value="2"/>
</dbReference>
<evidence type="ECO:0000256" key="7">
    <source>
        <dbReference type="PIRSR" id="PIRSR001217-1"/>
    </source>
</evidence>
<comment type="subcellular location">
    <subcellularLocation>
        <location evidence="1">Membrane</location>
    </subcellularLocation>
</comment>
<dbReference type="GO" id="GO:0008236">
    <property type="term" value="F:serine-type peptidase activity"/>
    <property type="evidence" value="ECO:0007669"/>
    <property type="project" value="UniProtKB-KW"/>
</dbReference>
<keyword evidence="8" id="KW-1133">Transmembrane helix</keyword>
<dbReference type="InterPro" id="IPR002142">
    <property type="entry name" value="Peptidase_S49"/>
</dbReference>
<feature type="active site" description="Proton donor/acceptor" evidence="7">
    <location>
        <position position="193"/>
    </location>
</feature>
<keyword evidence="3" id="KW-0645">Protease</keyword>
<dbReference type="RefSeq" id="WP_303492964.1">
    <property type="nucleotide sequence ID" value="NZ_JAUOPB010000008.1"/>
</dbReference>
<evidence type="ECO:0000256" key="5">
    <source>
        <dbReference type="ARBA" id="ARBA00022825"/>
    </source>
</evidence>
<feature type="transmembrane region" description="Helical" evidence="8">
    <location>
        <begin position="12"/>
        <end position="35"/>
    </location>
</feature>
<evidence type="ECO:0000256" key="1">
    <source>
        <dbReference type="ARBA" id="ARBA00004370"/>
    </source>
</evidence>
<dbReference type="PANTHER" id="PTHR33209">
    <property type="entry name" value="PROTEASE 4"/>
    <property type="match status" value="1"/>
</dbReference>
<gene>
    <name evidence="10" type="primary">sppA</name>
    <name evidence="10" type="ORF">Q4521_12240</name>
</gene>
<dbReference type="GO" id="GO:0016020">
    <property type="term" value="C:membrane"/>
    <property type="evidence" value="ECO:0007669"/>
    <property type="project" value="UniProtKB-SubCell"/>
</dbReference>
<keyword evidence="5" id="KW-0720">Serine protease</keyword>
<evidence type="ECO:0000313" key="11">
    <source>
        <dbReference type="Proteomes" id="UP001169760"/>
    </source>
</evidence>
<accession>A0AAW7X6G8</accession>
<dbReference type="InterPro" id="IPR047272">
    <property type="entry name" value="S49_SppA_C"/>
</dbReference>
<dbReference type="AlphaFoldDB" id="A0AAW7X6G8"/>
<dbReference type="NCBIfam" id="TIGR00706">
    <property type="entry name" value="SppA_dom"/>
    <property type="match status" value="1"/>
</dbReference>
<evidence type="ECO:0000256" key="2">
    <source>
        <dbReference type="ARBA" id="ARBA00008683"/>
    </source>
</evidence>
<dbReference type="GO" id="GO:0006465">
    <property type="term" value="P:signal peptide processing"/>
    <property type="evidence" value="ECO:0007669"/>
    <property type="project" value="InterPro"/>
</dbReference>
<evidence type="ECO:0000313" key="10">
    <source>
        <dbReference type="EMBL" id="MDO6423246.1"/>
    </source>
</evidence>
<dbReference type="EMBL" id="JAUOPB010000008">
    <property type="protein sequence ID" value="MDO6423246.1"/>
    <property type="molecule type" value="Genomic_DNA"/>
</dbReference>
<dbReference type="PANTHER" id="PTHR33209:SF1">
    <property type="entry name" value="PEPTIDASE S49 DOMAIN-CONTAINING PROTEIN"/>
    <property type="match status" value="1"/>
</dbReference>
<keyword evidence="6 8" id="KW-0472">Membrane</keyword>
<comment type="caution">
    <text evidence="10">The sequence shown here is derived from an EMBL/GenBank/DDBJ whole genome shotgun (WGS) entry which is preliminary data.</text>
</comment>
<name>A0AAW7X6G8_9GAMM</name>
<dbReference type="SUPFAM" id="SSF52096">
    <property type="entry name" value="ClpP/crotonase"/>
    <property type="match status" value="2"/>
</dbReference>
<evidence type="ECO:0000256" key="4">
    <source>
        <dbReference type="ARBA" id="ARBA00022801"/>
    </source>
</evidence>
<proteinExistence type="inferred from homology"/>
<protein>
    <submittedName>
        <fullName evidence="10">Signal peptide peptidase SppA</fullName>
    </submittedName>
</protein>
<evidence type="ECO:0000259" key="9">
    <source>
        <dbReference type="Pfam" id="PF01343"/>
    </source>
</evidence>
<organism evidence="10 11">
    <name type="scientific">Saccharophagus degradans</name>
    <dbReference type="NCBI Taxonomy" id="86304"/>
    <lineage>
        <taxon>Bacteria</taxon>
        <taxon>Pseudomonadati</taxon>
        <taxon>Pseudomonadota</taxon>
        <taxon>Gammaproteobacteria</taxon>
        <taxon>Cellvibrionales</taxon>
        <taxon>Cellvibrionaceae</taxon>
        <taxon>Saccharophagus</taxon>
    </lineage>
</organism>
<dbReference type="InterPro" id="IPR047217">
    <property type="entry name" value="S49_SppA_67K_type_N"/>
</dbReference>
<dbReference type="Gene3D" id="3.90.226.10">
    <property type="entry name" value="2-enoyl-CoA Hydratase, Chain A, domain 1"/>
    <property type="match status" value="4"/>
</dbReference>
<evidence type="ECO:0000256" key="6">
    <source>
        <dbReference type="ARBA" id="ARBA00023136"/>
    </source>
</evidence>
<dbReference type="InterPro" id="IPR004634">
    <property type="entry name" value="Pept_S49_pIV"/>
</dbReference>
<dbReference type="Proteomes" id="UP001169760">
    <property type="component" value="Unassembled WGS sequence"/>
</dbReference>
<dbReference type="NCBIfam" id="TIGR00705">
    <property type="entry name" value="SppA_67K"/>
    <property type="match status" value="1"/>
</dbReference>
<keyword evidence="8" id="KW-0812">Transmembrane</keyword>
<dbReference type="InterPro" id="IPR004635">
    <property type="entry name" value="Pept_S49_SppA"/>
</dbReference>
<feature type="active site" description="Nucleophile" evidence="7">
    <location>
        <position position="396"/>
    </location>
</feature>
<dbReference type="CDD" id="cd07018">
    <property type="entry name" value="S49_SppA_67K_type"/>
    <property type="match status" value="1"/>
</dbReference>
<dbReference type="PIRSF" id="PIRSF001217">
    <property type="entry name" value="Protease_4_SppA"/>
    <property type="match status" value="1"/>
</dbReference>
<reference evidence="10" key="1">
    <citation type="submission" date="2023-07" db="EMBL/GenBank/DDBJ databases">
        <title>Genome content predicts the carbon catabolic preferences of heterotrophic bacteria.</title>
        <authorList>
            <person name="Gralka M."/>
        </authorList>
    </citation>
    <scope>NUCLEOTIDE SEQUENCE</scope>
    <source>
        <strain evidence="10">I3M17_2</strain>
    </source>
</reference>
<evidence type="ECO:0000256" key="3">
    <source>
        <dbReference type="ARBA" id="ARBA00022670"/>
    </source>
</evidence>
<dbReference type="CDD" id="cd07023">
    <property type="entry name" value="S49_Sppa_N_C"/>
    <property type="match status" value="1"/>
</dbReference>
<sequence length="610" mass="66532">MKFIRGLWRGISALRNFIFNILFLIIFISILVAMFSSPFAKIENGTALWLAPSGDLVDQLTYDPSPLALLDSSNRPNETLVSDLITAIDRAKTDSRISALVLNLNHLTGGGVSKLTEVGDAILRFKESGKEVVAFGDNLSQQQYYLATYADHIYLNDLGAVFVTGYGIYRNYWAEAADKLKLKFHVFRVGDYKDAIEPFVRNSMSDASREHNGRWLNELWGLYTSQVEAQRELPVGAVNEYITSLPKALPKYSGTAAEFARDAGLVDEVVSRVKLREIFIAKYGEGKEKGQPNGVTMEHYLADTFTPNLNMHDNIGLIVASGTIYDGRHPEGTIGGDSMADLLREAQKDNSLKALVIRVDSGGGSAFASEVIRQEISNLKAKGIPIYISMGSLAASGGYWIATAADEIWATPATLTGSIGVWGLYPNLTDSLDALGIHTDGIGTTELADVFRTDRPLSNAAEKVLQSGVDNIYSRFLSIVADARGISVEQVNEIAQGRVWSGTTAKELGLVDELGGLNDVIKAAAERQQLSDYRVKLIAQPLSAKEQFLRALTQNAKALTSNIENTLLDNAPAIKLFKDLNQQSLFEPLAVQGNKQELNVLAQCVACITP</sequence>
<comment type="similarity">
    <text evidence="2">Belongs to the peptidase S49 family.</text>
</comment>
<dbReference type="InterPro" id="IPR029045">
    <property type="entry name" value="ClpP/crotonase-like_dom_sf"/>
</dbReference>